<dbReference type="Proteomes" id="UP000535509">
    <property type="component" value="Unassembled WGS sequence"/>
</dbReference>
<accession>A0A5L8JQQ4</accession>
<dbReference type="Pfam" id="PF05107">
    <property type="entry name" value="Cas_Cas7"/>
    <property type="match status" value="1"/>
</dbReference>
<comment type="caution">
    <text evidence="1">The sequence shown here is derived from an EMBL/GenBank/DDBJ whole genome shotgun (WGS) entry which is preliminary data.</text>
</comment>
<organism evidence="1 2">
    <name type="scientific">Campylobacter fetus</name>
    <dbReference type="NCBI Taxonomy" id="196"/>
    <lineage>
        <taxon>Bacteria</taxon>
        <taxon>Pseudomonadati</taxon>
        <taxon>Campylobacterota</taxon>
        <taxon>Epsilonproteobacteria</taxon>
        <taxon>Campylobacterales</taxon>
        <taxon>Campylobacteraceae</taxon>
        <taxon>Campylobacter</taxon>
    </lineage>
</organism>
<sequence>MKLTSRVYGIIGIKSTMANWNADFTGRPKSTGNGDIFASDKALKYPMKKMWESYGKNILFVKSLKQGKDKDGKSKLVPNTLGERYSLLFGDIKEAKSTKEVLGNLFNCIDVKNFGATFPENGYNLSITGAVQIGQGFNKFEDINIEVQNILSPFADSRANEKNKDGEDASQSTLGTKIVTDEAHYFYGFCINPLAYNDYKEILGDDFGYDEDDYAEFKKAARFCATYFNSNSKFGCENEFAMFIETDSDAYLPDLSAYMDFISQGKDRIVNLEKIEKMLESSDVKKVEIYYNPLSLDVETKFDKFDKFDIYSGNKIQ</sequence>
<keyword evidence="2" id="KW-1185">Reference proteome</keyword>
<proteinExistence type="predicted"/>
<dbReference type="OMA" id="MANWNAD"/>
<dbReference type="GeneID" id="61064505"/>
<gene>
    <name evidence="1" type="ORF">CX802_08990</name>
</gene>
<dbReference type="GO" id="GO:0043571">
    <property type="term" value="P:maintenance of CRISPR repeat elements"/>
    <property type="evidence" value="ECO:0007669"/>
    <property type="project" value="InterPro"/>
</dbReference>
<dbReference type="RefSeq" id="WP_011731897.1">
    <property type="nucleotide sequence ID" value="NZ_AACCWR020000027.1"/>
</dbReference>
<reference evidence="1 2" key="1">
    <citation type="submission" date="2018-06" db="EMBL/GenBank/DDBJ databases">
        <authorList>
            <consortium name="PulseNet: The National Subtyping Network for Foodborne Disease Surveillance"/>
            <person name="Tarr C.L."/>
            <person name="Trees E."/>
            <person name="Katz L.S."/>
            <person name="Carleton-Romer H.A."/>
            <person name="Stroika S."/>
            <person name="Kucerova Z."/>
            <person name="Roache K.F."/>
            <person name="Sabol A.L."/>
            <person name="Besser J."/>
            <person name="Gerner-Smidt P."/>
        </authorList>
    </citation>
    <scope>NUCLEOTIDE SEQUENCE [LARGE SCALE GENOMIC DNA]</scope>
    <source>
        <strain evidence="1 2">PNUSAC001503</strain>
    </source>
</reference>
<evidence type="ECO:0000313" key="2">
    <source>
        <dbReference type="Proteomes" id="UP000535509"/>
    </source>
</evidence>
<name>A0A5L8JQQ4_CAMFE</name>
<evidence type="ECO:0000313" key="1">
    <source>
        <dbReference type="EMBL" id="EAI8859957.1"/>
    </source>
</evidence>
<dbReference type="EMBL" id="AABTCC010000042">
    <property type="protein sequence ID" value="EAI8859957.1"/>
    <property type="molecule type" value="Genomic_DNA"/>
</dbReference>
<dbReference type="AlphaFoldDB" id="A0A5L8JQQ4"/>
<protein>
    <submittedName>
        <fullName evidence="1">CRISPR-associated protein</fullName>
    </submittedName>
</protein>
<dbReference type="InterPro" id="IPR006482">
    <property type="entry name" value="Cas7_Csh2/Csh2"/>
</dbReference>